<reference evidence="1 2" key="1">
    <citation type="submission" date="2018-12" db="EMBL/GenBank/DDBJ databases">
        <title>Draft genome sequence of Embleya hyalina NBRC 13850T.</title>
        <authorList>
            <person name="Komaki H."/>
            <person name="Hosoyama A."/>
            <person name="Kimura A."/>
            <person name="Ichikawa N."/>
            <person name="Tamura T."/>
        </authorList>
    </citation>
    <scope>NUCLEOTIDE SEQUENCE [LARGE SCALE GENOMIC DNA]</scope>
    <source>
        <strain evidence="1 2">NBRC 13850</strain>
    </source>
</reference>
<sequence length="101" mass="10465">MRPAADNARTCAPNAEVLHAGIPYVRGWSKAHSATTELATRLTLAGLHDGFGALKAEVNVHGDGLVNLGPVSADAVHRLATLLANGLCVELDHIAVHNEAA</sequence>
<keyword evidence="2" id="KW-1185">Reference proteome</keyword>
<dbReference type="AlphaFoldDB" id="A0A401YIP7"/>
<dbReference type="EMBL" id="BIFH01000015">
    <property type="protein sequence ID" value="GCD94463.1"/>
    <property type="molecule type" value="Genomic_DNA"/>
</dbReference>
<name>A0A401YIP7_9ACTN</name>
<organism evidence="1 2">
    <name type="scientific">Embleya hyalina</name>
    <dbReference type="NCBI Taxonomy" id="516124"/>
    <lineage>
        <taxon>Bacteria</taxon>
        <taxon>Bacillati</taxon>
        <taxon>Actinomycetota</taxon>
        <taxon>Actinomycetes</taxon>
        <taxon>Kitasatosporales</taxon>
        <taxon>Streptomycetaceae</taxon>
        <taxon>Embleya</taxon>
    </lineage>
</organism>
<proteinExistence type="predicted"/>
<dbReference type="OrthoDB" id="4243901at2"/>
<accession>A0A401YIP7</accession>
<dbReference type="Proteomes" id="UP000286931">
    <property type="component" value="Unassembled WGS sequence"/>
</dbReference>
<protein>
    <submittedName>
        <fullName evidence="1">Uncharacterized protein</fullName>
    </submittedName>
</protein>
<gene>
    <name evidence="1" type="ORF">EHYA_02132</name>
</gene>
<dbReference type="RefSeq" id="WP_126636615.1">
    <property type="nucleotide sequence ID" value="NZ_BIFH01000015.1"/>
</dbReference>
<evidence type="ECO:0000313" key="1">
    <source>
        <dbReference type="EMBL" id="GCD94463.1"/>
    </source>
</evidence>
<evidence type="ECO:0000313" key="2">
    <source>
        <dbReference type="Proteomes" id="UP000286931"/>
    </source>
</evidence>
<comment type="caution">
    <text evidence="1">The sequence shown here is derived from an EMBL/GenBank/DDBJ whole genome shotgun (WGS) entry which is preliminary data.</text>
</comment>